<evidence type="ECO:0000259" key="1">
    <source>
        <dbReference type="Pfam" id="PF11794"/>
    </source>
</evidence>
<name>K6WGV2_9ACTN</name>
<dbReference type="InterPro" id="IPR024674">
    <property type="entry name" value="HpaB/PvcC/4-BUDH_N"/>
</dbReference>
<reference evidence="2 3" key="1">
    <citation type="submission" date="2012-08" db="EMBL/GenBank/DDBJ databases">
        <title>Whole genome shotgun sequence of Gordonia rhizosphera NBRC 16068.</title>
        <authorList>
            <person name="Takarada H."/>
            <person name="Isaki S."/>
            <person name="Hosoyama A."/>
            <person name="Tsuchikane K."/>
            <person name="Katsumata H."/>
            <person name="Baba S."/>
            <person name="Ohji S."/>
            <person name="Yamazaki S."/>
            <person name="Fujita N."/>
        </authorList>
    </citation>
    <scope>NUCLEOTIDE SEQUENCE [LARGE SCALE GENOMIC DNA]</scope>
    <source>
        <strain evidence="2 3">NBRC 16068</strain>
    </source>
</reference>
<organism evidence="2 3">
    <name type="scientific">Gordonia rhizosphera NBRC 16068</name>
    <dbReference type="NCBI Taxonomy" id="1108045"/>
    <lineage>
        <taxon>Bacteria</taxon>
        <taxon>Bacillati</taxon>
        <taxon>Actinomycetota</taxon>
        <taxon>Actinomycetes</taxon>
        <taxon>Mycobacteriales</taxon>
        <taxon>Gordoniaceae</taxon>
        <taxon>Gordonia</taxon>
    </lineage>
</organism>
<dbReference type="EMBL" id="BAHC01000201">
    <property type="protein sequence ID" value="GAB93011.1"/>
    <property type="molecule type" value="Genomic_DNA"/>
</dbReference>
<gene>
    <name evidence="2" type="ORF">GORHZ_201_00020</name>
</gene>
<feature type="non-terminal residue" evidence="2">
    <location>
        <position position="64"/>
    </location>
</feature>
<dbReference type="RefSeq" id="WP_006337861.1">
    <property type="nucleotide sequence ID" value="NZ_BAHC01000201.1"/>
</dbReference>
<dbReference type="InterPro" id="IPR009100">
    <property type="entry name" value="AcylCoA_DH/oxidase_NM_dom_sf"/>
</dbReference>
<dbReference type="STRING" id="1108045.GORHZ_201_00020"/>
<dbReference type="AlphaFoldDB" id="K6WGV2"/>
<sequence length="64" mass="7097">MAMMTRDDYLASLDDGRRIFAEGEEVKELAKHPQFATAIALVGDGYEQNYVPGDDVSGPYFQVP</sequence>
<dbReference type="GO" id="GO:0016627">
    <property type="term" value="F:oxidoreductase activity, acting on the CH-CH group of donors"/>
    <property type="evidence" value="ECO:0007669"/>
    <property type="project" value="InterPro"/>
</dbReference>
<protein>
    <submittedName>
        <fullName evidence="2">Putative phenol hydroxylase</fullName>
    </submittedName>
</protein>
<comment type="caution">
    <text evidence="2">The sequence shown here is derived from an EMBL/GenBank/DDBJ whole genome shotgun (WGS) entry which is preliminary data.</text>
</comment>
<dbReference type="eggNOG" id="COG2368">
    <property type="taxonomic scope" value="Bacteria"/>
</dbReference>
<dbReference type="Gene3D" id="1.10.3140.10">
    <property type="entry name" value="4-hydroxybutyryl-coa dehydratase, domain 1"/>
    <property type="match status" value="1"/>
</dbReference>
<keyword evidence="3" id="KW-1185">Reference proteome</keyword>
<dbReference type="SUPFAM" id="SSF56645">
    <property type="entry name" value="Acyl-CoA dehydrogenase NM domain-like"/>
    <property type="match status" value="1"/>
</dbReference>
<dbReference type="Pfam" id="PF11794">
    <property type="entry name" value="HpaB_N"/>
    <property type="match status" value="1"/>
</dbReference>
<evidence type="ECO:0000313" key="2">
    <source>
        <dbReference type="EMBL" id="GAB93011.1"/>
    </source>
</evidence>
<accession>K6WGV2</accession>
<evidence type="ECO:0000313" key="3">
    <source>
        <dbReference type="Proteomes" id="UP000008363"/>
    </source>
</evidence>
<proteinExistence type="predicted"/>
<dbReference type="Proteomes" id="UP000008363">
    <property type="component" value="Unassembled WGS sequence"/>
</dbReference>
<feature type="domain" description="HpaB/PvcC/4-BUDH N-terminal" evidence="1">
    <location>
        <begin position="5"/>
        <end position="49"/>
    </location>
</feature>